<sequence length="134" mass="14445">MAKPELGTKRVCPVTGRKFYDLNKNPVISPYTGEVVPIAPVSARGRPDAKVAPTAAEPERETEEVEGAEFVSLEDADAEAQGKKSDLPDTGDDIDIEDDTGDDDDDSTFIEDEEEGDDDVTDIIGDGIEKDEES</sequence>
<dbReference type="RefSeq" id="WP_086087941.1">
    <property type="nucleotide sequence ID" value="NZ_CP021112.1"/>
</dbReference>
<accession>A0A1W6ZQC6</accession>
<dbReference type="Pfam" id="PF09538">
    <property type="entry name" value="FYDLN_acid"/>
    <property type="match status" value="1"/>
</dbReference>
<feature type="region of interest" description="Disordered" evidence="1">
    <location>
        <begin position="40"/>
        <end position="134"/>
    </location>
</feature>
<dbReference type="KEGG" id="psin:CAK95_10890"/>
<organism evidence="2 3">
    <name type="scientific">Pseudorhodoplanes sinuspersici</name>
    <dbReference type="NCBI Taxonomy" id="1235591"/>
    <lineage>
        <taxon>Bacteria</taxon>
        <taxon>Pseudomonadati</taxon>
        <taxon>Pseudomonadota</taxon>
        <taxon>Alphaproteobacteria</taxon>
        <taxon>Hyphomicrobiales</taxon>
        <taxon>Pseudorhodoplanes</taxon>
    </lineage>
</organism>
<proteinExistence type="predicted"/>
<dbReference type="STRING" id="1235591.CAK95_10890"/>
<dbReference type="AlphaFoldDB" id="A0A1W6ZQC6"/>
<evidence type="ECO:0000256" key="1">
    <source>
        <dbReference type="SAM" id="MobiDB-lite"/>
    </source>
</evidence>
<dbReference type="OrthoDB" id="9815689at2"/>
<keyword evidence="3" id="KW-1185">Reference proteome</keyword>
<dbReference type="EMBL" id="CP021112">
    <property type="protein sequence ID" value="ARP99532.1"/>
    <property type="molecule type" value="Genomic_DNA"/>
</dbReference>
<feature type="compositionally biased region" description="Acidic residues" evidence="1">
    <location>
        <begin position="89"/>
        <end position="121"/>
    </location>
</feature>
<evidence type="ECO:0000313" key="2">
    <source>
        <dbReference type="EMBL" id="ARP99532.1"/>
    </source>
</evidence>
<protein>
    <submittedName>
        <fullName evidence="2">TIGR02300 family protein</fullName>
    </submittedName>
</protein>
<dbReference type="NCBIfam" id="TIGR02300">
    <property type="entry name" value="FYDLN_acid"/>
    <property type="match status" value="1"/>
</dbReference>
<dbReference type="Proteomes" id="UP000194137">
    <property type="component" value="Chromosome"/>
</dbReference>
<name>A0A1W6ZQC6_9HYPH</name>
<evidence type="ECO:0000313" key="3">
    <source>
        <dbReference type="Proteomes" id="UP000194137"/>
    </source>
</evidence>
<gene>
    <name evidence="2" type="ORF">CAK95_10890</name>
</gene>
<reference evidence="2 3" key="1">
    <citation type="submission" date="2017-05" db="EMBL/GenBank/DDBJ databases">
        <title>Full genome sequence of Pseudorhodoplanes sinuspersici.</title>
        <authorList>
            <person name="Dastgheib S.M.M."/>
            <person name="Shavandi M."/>
            <person name="Tirandaz H."/>
        </authorList>
    </citation>
    <scope>NUCLEOTIDE SEQUENCE [LARGE SCALE GENOMIC DNA]</scope>
    <source>
        <strain evidence="2 3">RIPI110</strain>
    </source>
</reference>
<feature type="compositionally biased region" description="Acidic residues" evidence="1">
    <location>
        <begin position="60"/>
        <end position="78"/>
    </location>
</feature>
<dbReference type="InterPro" id="IPR012644">
    <property type="entry name" value="CHP02300_FYDLN_acid"/>
</dbReference>